<sequence length="316" mass="34639">MSSALIGYTGFVGGAISRQHVFDHLFNSKNIEGARKQHFSLAACAAAPGSMFEANRFPERDAARIDGLIDILSTVTADCFVLLSSIAVLASFDEGLDETTNAYQVDLAYGHNRRRLEAFCAEHFKTCLIVRLPALFGEGLKKNFVFDIMNPMPSMLPPTRFQAFCAALPTELSGAVEAIYNEDAELGMMVVDRDALDATGLRAPLEAAATDLGYSALTFTNPDSEFQYYDMSQIWSDIERAMEAGLSTIHFAPAPLKAGAVFELATGHTMAPNAARLHKEDMRTRHADLWGRDDVYSQSADDVRTRLKAYFAQAAQ</sequence>
<reference evidence="1 2" key="1">
    <citation type="submission" date="2019-07" db="EMBL/GenBank/DDBJ databases">
        <title>Ln-dependent methylotrophs.</title>
        <authorList>
            <person name="Tani A."/>
        </authorList>
    </citation>
    <scope>NUCLEOTIDE SEQUENCE [LARGE SCALE GENOMIC DNA]</scope>
    <source>
        <strain evidence="1 2">SM12</strain>
    </source>
</reference>
<organism evidence="1 2">
    <name type="scientific">Rhizobium straminoryzae</name>
    <dbReference type="NCBI Taxonomy" id="1387186"/>
    <lineage>
        <taxon>Bacteria</taxon>
        <taxon>Pseudomonadati</taxon>
        <taxon>Pseudomonadota</taxon>
        <taxon>Alphaproteobacteria</taxon>
        <taxon>Hyphomicrobiales</taxon>
        <taxon>Rhizobiaceae</taxon>
        <taxon>Rhizobium/Agrobacterium group</taxon>
        <taxon>Rhizobium</taxon>
    </lineage>
</organism>
<evidence type="ECO:0008006" key="3">
    <source>
        <dbReference type="Google" id="ProtNLM"/>
    </source>
</evidence>
<dbReference type="Proteomes" id="UP000316801">
    <property type="component" value="Unassembled WGS sequence"/>
</dbReference>
<proteinExistence type="predicted"/>
<evidence type="ECO:0000313" key="1">
    <source>
        <dbReference type="EMBL" id="TRL36371.1"/>
    </source>
</evidence>
<keyword evidence="2" id="KW-1185">Reference proteome</keyword>
<dbReference type="InterPro" id="IPR036291">
    <property type="entry name" value="NAD(P)-bd_dom_sf"/>
</dbReference>
<protein>
    <recommendedName>
        <fullName evidence="3">NAD(P)-dependent oxidoreductase</fullName>
    </recommendedName>
</protein>
<accession>A0A549T3C9</accession>
<dbReference type="AlphaFoldDB" id="A0A549T3C9"/>
<gene>
    <name evidence="1" type="ORF">FNA46_18165</name>
</gene>
<name>A0A549T3C9_9HYPH</name>
<dbReference type="SUPFAM" id="SSF51735">
    <property type="entry name" value="NAD(P)-binding Rossmann-fold domains"/>
    <property type="match status" value="1"/>
</dbReference>
<evidence type="ECO:0000313" key="2">
    <source>
        <dbReference type="Proteomes" id="UP000316801"/>
    </source>
</evidence>
<dbReference type="EMBL" id="VJMG01000055">
    <property type="protein sequence ID" value="TRL36371.1"/>
    <property type="molecule type" value="Genomic_DNA"/>
</dbReference>
<dbReference type="Gene3D" id="3.40.50.720">
    <property type="entry name" value="NAD(P)-binding Rossmann-like Domain"/>
    <property type="match status" value="1"/>
</dbReference>
<comment type="caution">
    <text evidence="1">The sequence shown here is derived from an EMBL/GenBank/DDBJ whole genome shotgun (WGS) entry which is preliminary data.</text>
</comment>